<dbReference type="OrthoDB" id="4174719at2"/>
<organism evidence="6 7">
    <name type="scientific">Buchananella hordeovulneris</name>
    <dbReference type="NCBI Taxonomy" id="52770"/>
    <lineage>
        <taxon>Bacteria</taxon>
        <taxon>Bacillati</taxon>
        <taxon>Actinomycetota</taxon>
        <taxon>Actinomycetes</taxon>
        <taxon>Actinomycetales</taxon>
        <taxon>Actinomycetaceae</taxon>
        <taxon>Buchananella</taxon>
    </lineage>
</organism>
<comment type="function">
    <text evidence="4">Has an important function as a repair enzyme for proteins that have been inactivated by oxidation. Catalyzes the reversible oxidation-reduction of methionine sulfoxide in proteins to methionine.</text>
</comment>
<name>A0A1Q5PTP5_9ACTO</name>
<evidence type="ECO:0000259" key="5">
    <source>
        <dbReference type="Pfam" id="PF01625"/>
    </source>
</evidence>
<evidence type="ECO:0000313" key="6">
    <source>
        <dbReference type="EMBL" id="OKL50842.1"/>
    </source>
</evidence>
<comment type="catalytic activity">
    <reaction evidence="2 4">
        <text>L-methionyl-[protein] + [thioredoxin]-disulfide + H2O = L-methionyl-(S)-S-oxide-[protein] + [thioredoxin]-dithiol</text>
        <dbReference type="Rhea" id="RHEA:14217"/>
        <dbReference type="Rhea" id="RHEA-COMP:10698"/>
        <dbReference type="Rhea" id="RHEA-COMP:10700"/>
        <dbReference type="Rhea" id="RHEA-COMP:12313"/>
        <dbReference type="Rhea" id="RHEA-COMP:12315"/>
        <dbReference type="ChEBI" id="CHEBI:15377"/>
        <dbReference type="ChEBI" id="CHEBI:16044"/>
        <dbReference type="ChEBI" id="CHEBI:29950"/>
        <dbReference type="ChEBI" id="CHEBI:44120"/>
        <dbReference type="ChEBI" id="CHEBI:50058"/>
        <dbReference type="EC" id="1.8.4.11"/>
    </reaction>
</comment>
<accession>A0A1Q5PTP5</accession>
<dbReference type="Proteomes" id="UP000185612">
    <property type="component" value="Unassembled WGS sequence"/>
</dbReference>
<reference evidence="7" key="1">
    <citation type="submission" date="2016-12" db="EMBL/GenBank/DDBJ databases">
        <authorList>
            <person name="Meng X."/>
        </authorList>
    </citation>
    <scope>NUCLEOTIDE SEQUENCE [LARGE SCALE GENOMIC DNA]</scope>
    <source>
        <strain evidence="7">DSM 20732</strain>
    </source>
</reference>
<comment type="catalytic activity">
    <reaction evidence="3 4">
        <text>[thioredoxin]-disulfide + L-methionine + H2O = L-methionine (S)-S-oxide + [thioredoxin]-dithiol</text>
        <dbReference type="Rhea" id="RHEA:19993"/>
        <dbReference type="Rhea" id="RHEA-COMP:10698"/>
        <dbReference type="Rhea" id="RHEA-COMP:10700"/>
        <dbReference type="ChEBI" id="CHEBI:15377"/>
        <dbReference type="ChEBI" id="CHEBI:29950"/>
        <dbReference type="ChEBI" id="CHEBI:50058"/>
        <dbReference type="ChEBI" id="CHEBI:57844"/>
        <dbReference type="ChEBI" id="CHEBI:58772"/>
        <dbReference type="EC" id="1.8.4.11"/>
    </reaction>
</comment>
<dbReference type="EC" id="1.8.4.11" evidence="4"/>
<sequence length="194" mass="20926">MNFLSLTPATPGNHTVLGTPLTGPWPAGSQVLHVAMGCFWGAEKLFWQLPGVVNTAVGYMGGTVAEPTYRQVCNGNTGHAEVVRIVFDPDQVTLPQLLTVFWENHDPTQGNRQGNDIGEQYRSAIFYADASQEEAARASAAAYAPRLAAAGYGPITTQIAPATEFWLAEDYHQQYLDKNPAGYCPVHATGVTCQ</sequence>
<keyword evidence="1 4" id="KW-0560">Oxidoreductase</keyword>
<dbReference type="NCBIfam" id="TIGR00401">
    <property type="entry name" value="msrA"/>
    <property type="match status" value="1"/>
</dbReference>
<feature type="domain" description="Peptide methionine sulphoxide reductase MsrA" evidence="5">
    <location>
        <begin position="33"/>
        <end position="184"/>
    </location>
</feature>
<dbReference type="STRING" id="52770.BSZ40_10435"/>
<proteinExistence type="inferred from homology"/>
<comment type="similarity">
    <text evidence="4">Belongs to the MsrA Met sulfoxide reductase family.</text>
</comment>
<evidence type="ECO:0000256" key="4">
    <source>
        <dbReference type="HAMAP-Rule" id="MF_01401"/>
    </source>
</evidence>
<dbReference type="Gene3D" id="3.30.1060.10">
    <property type="entry name" value="Peptide methionine sulphoxide reductase MsrA"/>
    <property type="match status" value="1"/>
</dbReference>
<dbReference type="InterPro" id="IPR002569">
    <property type="entry name" value="Met_Sox_Rdtase_MsrA_dom"/>
</dbReference>
<dbReference type="HAMAP" id="MF_01401">
    <property type="entry name" value="MsrA"/>
    <property type="match status" value="1"/>
</dbReference>
<dbReference type="GO" id="GO:0005737">
    <property type="term" value="C:cytoplasm"/>
    <property type="evidence" value="ECO:0007669"/>
    <property type="project" value="TreeGrafter"/>
</dbReference>
<dbReference type="FunCoup" id="A0A1Q5PTP5">
    <property type="interactions" value="244"/>
</dbReference>
<dbReference type="GO" id="GO:0034599">
    <property type="term" value="P:cellular response to oxidative stress"/>
    <property type="evidence" value="ECO:0007669"/>
    <property type="project" value="TreeGrafter"/>
</dbReference>
<protein>
    <recommendedName>
        <fullName evidence="4">Peptide methionine sulfoxide reductase MsrA</fullName>
        <shortName evidence="4">Protein-methionine-S-oxide reductase</shortName>
        <ecNumber evidence="4">1.8.4.11</ecNumber>
    </recommendedName>
    <alternativeName>
        <fullName evidence="4">Peptide-methionine (S)-S-oxide reductase</fullName>
        <shortName evidence="4">Peptide Met(O) reductase</shortName>
    </alternativeName>
</protein>
<gene>
    <name evidence="4" type="primary">msrA</name>
    <name evidence="6" type="ORF">BSZ40_10435</name>
</gene>
<dbReference type="SUPFAM" id="SSF55068">
    <property type="entry name" value="Peptide methionine sulfoxide reductase"/>
    <property type="match status" value="1"/>
</dbReference>
<dbReference type="GO" id="GO:0033744">
    <property type="term" value="F:L-methionine:thioredoxin-disulfide S-oxidoreductase activity"/>
    <property type="evidence" value="ECO:0007669"/>
    <property type="project" value="RHEA"/>
</dbReference>
<dbReference type="PANTHER" id="PTHR42799:SF2">
    <property type="entry name" value="MITOCHONDRIAL PEPTIDE METHIONINE SULFOXIDE REDUCTASE"/>
    <property type="match status" value="1"/>
</dbReference>
<feature type="active site" evidence="4">
    <location>
        <position position="38"/>
    </location>
</feature>
<dbReference type="Pfam" id="PF01625">
    <property type="entry name" value="PMSR"/>
    <property type="match status" value="1"/>
</dbReference>
<dbReference type="EMBL" id="MQVS01000014">
    <property type="protein sequence ID" value="OKL50842.1"/>
    <property type="molecule type" value="Genomic_DNA"/>
</dbReference>
<evidence type="ECO:0000256" key="1">
    <source>
        <dbReference type="ARBA" id="ARBA00023002"/>
    </source>
</evidence>
<dbReference type="InterPro" id="IPR050162">
    <property type="entry name" value="MsrA_MetSO_reductase"/>
</dbReference>
<comment type="caution">
    <text evidence="6">The sequence shown here is derived from an EMBL/GenBank/DDBJ whole genome shotgun (WGS) entry which is preliminary data.</text>
</comment>
<dbReference type="RefSeq" id="WP_073826145.1">
    <property type="nucleotide sequence ID" value="NZ_MQVS01000014.1"/>
</dbReference>
<evidence type="ECO:0000256" key="2">
    <source>
        <dbReference type="ARBA" id="ARBA00047806"/>
    </source>
</evidence>
<dbReference type="GO" id="GO:0008113">
    <property type="term" value="F:peptide-methionine (S)-S-oxide reductase activity"/>
    <property type="evidence" value="ECO:0007669"/>
    <property type="project" value="UniProtKB-UniRule"/>
</dbReference>
<dbReference type="InParanoid" id="A0A1Q5PTP5"/>
<evidence type="ECO:0000313" key="7">
    <source>
        <dbReference type="Proteomes" id="UP000185612"/>
    </source>
</evidence>
<evidence type="ECO:0000256" key="3">
    <source>
        <dbReference type="ARBA" id="ARBA00048782"/>
    </source>
</evidence>
<dbReference type="PANTHER" id="PTHR42799">
    <property type="entry name" value="MITOCHONDRIAL PEPTIDE METHIONINE SULFOXIDE REDUCTASE"/>
    <property type="match status" value="1"/>
</dbReference>
<dbReference type="InterPro" id="IPR036509">
    <property type="entry name" value="Met_Sox_Rdtase_MsrA_sf"/>
</dbReference>
<keyword evidence="7" id="KW-1185">Reference proteome</keyword>
<dbReference type="AlphaFoldDB" id="A0A1Q5PTP5"/>